<keyword evidence="1" id="KW-1133">Transmembrane helix</keyword>
<protein>
    <recommendedName>
        <fullName evidence="3">Ig-like domain-containing protein</fullName>
    </recommendedName>
</protein>
<feature type="chain" id="PRO_5032775302" description="Ig-like domain-containing protein" evidence="2">
    <location>
        <begin position="30"/>
        <end position="456"/>
    </location>
</feature>
<dbReference type="Gene3D" id="2.60.40.10">
    <property type="entry name" value="Immunoglobulins"/>
    <property type="match status" value="1"/>
</dbReference>
<gene>
    <name evidence="4" type="ORF">MGAL_10B033841</name>
</gene>
<sequence>MKYINDKKENIYNILRVLIILHFCVVSNGQGCQGKPEVVASCPQSAYDWIMHAKVVCTVSNNYHCLITENHRDDQQSIIECCMKPQNITRGHMPRYNMNKKELQEIECQEDYYMPTQFSSNRYRDHDVQHCKYMKSNCNTEGMKICNQGSTTTDRSCYCDYKELYVPELPLDPGEHCFSMKDNLCSLRKDCDRTYQELNMMYQCVNVCKTGYFRPENEIICRLLPEGTTVASKVTAEVSVPDIIKPTLKTSTPTTSTKDNMVKPEIENQGPKDNHIIAIGVGLVCIATTIGCFVIVIYLLRRYRKGKFEVKDEESSLVPEIRVLTAKFTEVYGSEIVLKVQLSSGFKSALWLYKGHDDDKQEIPSNNSKYSEFVTGILQPSLKIHHLCKKDVGSYFCKVTMDDETTVESEKIEVEVIDAANIPPHVIDRCPLHFMLQSLSFIFGNLVEPMFVLLPQ</sequence>
<proteinExistence type="predicted"/>
<evidence type="ECO:0000313" key="4">
    <source>
        <dbReference type="EMBL" id="VDH93593.1"/>
    </source>
</evidence>
<reference evidence="4" key="1">
    <citation type="submission" date="2018-11" db="EMBL/GenBank/DDBJ databases">
        <authorList>
            <person name="Alioto T."/>
            <person name="Alioto T."/>
        </authorList>
    </citation>
    <scope>NUCLEOTIDE SEQUENCE</scope>
</reference>
<accession>A0A8B6BNX3</accession>
<dbReference type="Proteomes" id="UP000596742">
    <property type="component" value="Unassembled WGS sequence"/>
</dbReference>
<dbReference type="SUPFAM" id="SSF48726">
    <property type="entry name" value="Immunoglobulin"/>
    <property type="match status" value="1"/>
</dbReference>
<dbReference type="PROSITE" id="PS50835">
    <property type="entry name" value="IG_LIKE"/>
    <property type="match status" value="1"/>
</dbReference>
<dbReference type="InterPro" id="IPR013783">
    <property type="entry name" value="Ig-like_fold"/>
</dbReference>
<keyword evidence="1" id="KW-0812">Transmembrane</keyword>
<dbReference type="InterPro" id="IPR007110">
    <property type="entry name" value="Ig-like_dom"/>
</dbReference>
<keyword evidence="2" id="KW-0732">Signal</keyword>
<keyword evidence="5" id="KW-1185">Reference proteome</keyword>
<evidence type="ECO:0000256" key="1">
    <source>
        <dbReference type="SAM" id="Phobius"/>
    </source>
</evidence>
<dbReference type="AlphaFoldDB" id="A0A8B6BNX3"/>
<feature type="signal peptide" evidence="2">
    <location>
        <begin position="1"/>
        <end position="29"/>
    </location>
</feature>
<name>A0A8B6BNX3_MYTGA</name>
<dbReference type="EMBL" id="UYJE01000474">
    <property type="protein sequence ID" value="VDH93593.1"/>
    <property type="molecule type" value="Genomic_DNA"/>
</dbReference>
<dbReference type="InterPro" id="IPR036179">
    <property type="entry name" value="Ig-like_dom_sf"/>
</dbReference>
<evidence type="ECO:0000256" key="2">
    <source>
        <dbReference type="SAM" id="SignalP"/>
    </source>
</evidence>
<evidence type="ECO:0000259" key="3">
    <source>
        <dbReference type="PROSITE" id="PS50835"/>
    </source>
</evidence>
<feature type="domain" description="Ig-like" evidence="3">
    <location>
        <begin position="319"/>
        <end position="413"/>
    </location>
</feature>
<evidence type="ECO:0000313" key="5">
    <source>
        <dbReference type="Proteomes" id="UP000596742"/>
    </source>
</evidence>
<organism evidence="4 5">
    <name type="scientific">Mytilus galloprovincialis</name>
    <name type="common">Mediterranean mussel</name>
    <dbReference type="NCBI Taxonomy" id="29158"/>
    <lineage>
        <taxon>Eukaryota</taxon>
        <taxon>Metazoa</taxon>
        <taxon>Spiralia</taxon>
        <taxon>Lophotrochozoa</taxon>
        <taxon>Mollusca</taxon>
        <taxon>Bivalvia</taxon>
        <taxon>Autobranchia</taxon>
        <taxon>Pteriomorphia</taxon>
        <taxon>Mytilida</taxon>
        <taxon>Mytiloidea</taxon>
        <taxon>Mytilidae</taxon>
        <taxon>Mytilinae</taxon>
        <taxon>Mytilus</taxon>
    </lineage>
</organism>
<comment type="caution">
    <text evidence="4">The sequence shown here is derived from an EMBL/GenBank/DDBJ whole genome shotgun (WGS) entry which is preliminary data.</text>
</comment>
<feature type="transmembrane region" description="Helical" evidence="1">
    <location>
        <begin position="276"/>
        <end position="300"/>
    </location>
</feature>
<keyword evidence="1" id="KW-0472">Membrane</keyword>
<dbReference type="OrthoDB" id="6106242at2759"/>